<evidence type="ECO:0008006" key="3">
    <source>
        <dbReference type="Google" id="ProtNLM"/>
    </source>
</evidence>
<evidence type="ECO:0000313" key="2">
    <source>
        <dbReference type="Proteomes" id="UP000016934"/>
    </source>
</evidence>
<dbReference type="RefSeq" id="XP_007699338.1">
    <property type="nucleotide sequence ID" value="XM_007701148.1"/>
</dbReference>
<dbReference type="PANTHER" id="PTHR35205">
    <property type="entry name" value="NB-ARC AND TPR DOMAIN PROTEIN"/>
    <property type="match status" value="1"/>
</dbReference>
<evidence type="ECO:0000313" key="1">
    <source>
        <dbReference type="EMBL" id="EMD64761.1"/>
    </source>
</evidence>
<keyword evidence="2" id="KW-1185">Reference proteome</keyword>
<dbReference type="SUPFAM" id="SSF52540">
    <property type="entry name" value="P-loop containing nucleoside triphosphate hydrolases"/>
    <property type="match status" value="1"/>
</dbReference>
<accession>M2T6A9</accession>
<sequence>MSSRATFSALALSHLAEIPCLHREGSSAVTRPDFEGHFAHAAFEPAKAFVPRSSLHDQIHAQLTRAATDNSTKTLVVWGLDGAGKTQLVLGYMYKHHVEYDATFWIEAGRKESLEGDFGKFGDDNPVTGVKSWFAGQQGRWLMVFDGANTIEDAEADGYIDIKHFIPSAAYLDVVITARRSRAKCMTHSEGVEVGEMEARQSVELFQKYACTPHVDATDRNEVMRIVKKLGCLALAVTLATTYVGSTPRLQSNIKEYLHEYRLRQQELLKRKSESLVHQCKDSVLKTCETSYAAVYNQCPEASVLMTILSFLSFDDMYVELFCPETEQGGVKQTDETGVSWKRLVSPKQPVTK</sequence>
<dbReference type="OrthoDB" id="3691648at2759"/>
<dbReference type="Gene3D" id="3.40.50.300">
    <property type="entry name" value="P-loop containing nucleotide triphosphate hydrolases"/>
    <property type="match status" value="1"/>
</dbReference>
<gene>
    <name evidence="1" type="ORF">COCSADRAFT_355903</name>
</gene>
<dbReference type="OMA" id="ACACMIS"/>
<dbReference type="PANTHER" id="PTHR35205:SF1">
    <property type="entry name" value="ZU5 DOMAIN-CONTAINING PROTEIN"/>
    <property type="match status" value="1"/>
</dbReference>
<dbReference type="EMBL" id="KB445642">
    <property type="protein sequence ID" value="EMD64761.1"/>
    <property type="molecule type" value="Genomic_DNA"/>
</dbReference>
<name>M2T6A9_COCSN</name>
<dbReference type="GeneID" id="19138401"/>
<dbReference type="Proteomes" id="UP000016934">
    <property type="component" value="Unassembled WGS sequence"/>
</dbReference>
<protein>
    <recommendedName>
        <fullName evidence="3">NB-ARC domain-containing protein</fullName>
    </recommendedName>
</protein>
<dbReference type="InterPro" id="IPR027417">
    <property type="entry name" value="P-loop_NTPase"/>
</dbReference>
<reference evidence="2" key="2">
    <citation type="journal article" date="2013" name="PLoS Genet.">
        <title>Comparative genome structure, secondary metabolite, and effector coding capacity across Cochliobolus pathogens.</title>
        <authorList>
            <person name="Condon B.J."/>
            <person name="Leng Y."/>
            <person name="Wu D."/>
            <person name="Bushley K.E."/>
            <person name="Ohm R.A."/>
            <person name="Otillar R."/>
            <person name="Martin J."/>
            <person name="Schackwitz W."/>
            <person name="Grimwood J."/>
            <person name="MohdZainudin N."/>
            <person name="Xue C."/>
            <person name="Wang R."/>
            <person name="Manning V.A."/>
            <person name="Dhillon B."/>
            <person name="Tu Z.J."/>
            <person name="Steffenson B.J."/>
            <person name="Salamov A."/>
            <person name="Sun H."/>
            <person name="Lowry S."/>
            <person name="LaButti K."/>
            <person name="Han J."/>
            <person name="Copeland A."/>
            <person name="Lindquist E."/>
            <person name="Barry K."/>
            <person name="Schmutz J."/>
            <person name="Baker S.E."/>
            <person name="Ciuffetti L.M."/>
            <person name="Grigoriev I.V."/>
            <person name="Zhong S."/>
            <person name="Turgeon B.G."/>
        </authorList>
    </citation>
    <scope>NUCLEOTIDE SEQUENCE [LARGE SCALE GENOMIC DNA]</scope>
    <source>
        <strain evidence="2">ND90Pr / ATCC 201652</strain>
    </source>
</reference>
<dbReference type="KEGG" id="bsc:COCSADRAFT_355903"/>
<reference evidence="1 2" key="1">
    <citation type="journal article" date="2012" name="PLoS Pathog.">
        <title>Diverse lifestyles and strategies of plant pathogenesis encoded in the genomes of eighteen Dothideomycetes fungi.</title>
        <authorList>
            <person name="Ohm R.A."/>
            <person name="Feau N."/>
            <person name="Henrissat B."/>
            <person name="Schoch C.L."/>
            <person name="Horwitz B.A."/>
            <person name="Barry K.W."/>
            <person name="Condon B.J."/>
            <person name="Copeland A.C."/>
            <person name="Dhillon B."/>
            <person name="Glaser F."/>
            <person name="Hesse C.N."/>
            <person name="Kosti I."/>
            <person name="LaButti K."/>
            <person name="Lindquist E.A."/>
            <person name="Lucas S."/>
            <person name="Salamov A.A."/>
            <person name="Bradshaw R.E."/>
            <person name="Ciuffetti L."/>
            <person name="Hamelin R.C."/>
            <person name="Kema G.H.J."/>
            <person name="Lawrence C."/>
            <person name="Scott J.A."/>
            <person name="Spatafora J.W."/>
            <person name="Turgeon B.G."/>
            <person name="de Wit P.J.G.M."/>
            <person name="Zhong S."/>
            <person name="Goodwin S.B."/>
            <person name="Grigoriev I.V."/>
        </authorList>
    </citation>
    <scope>NUCLEOTIDE SEQUENCE [LARGE SCALE GENOMIC DNA]</scope>
    <source>
        <strain evidence="2">ND90Pr / ATCC 201652</strain>
    </source>
</reference>
<organism evidence="1 2">
    <name type="scientific">Cochliobolus sativus (strain ND90Pr / ATCC 201652)</name>
    <name type="common">Common root rot and spot blotch fungus</name>
    <name type="synonym">Bipolaris sorokiniana</name>
    <dbReference type="NCBI Taxonomy" id="665912"/>
    <lineage>
        <taxon>Eukaryota</taxon>
        <taxon>Fungi</taxon>
        <taxon>Dikarya</taxon>
        <taxon>Ascomycota</taxon>
        <taxon>Pezizomycotina</taxon>
        <taxon>Dothideomycetes</taxon>
        <taxon>Pleosporomycetidae</taxon>
        <taxon>Pleosporales</taxon>
        <taxon>Pleosporineae</taxon>
        <taxon>Pleosporaceae</taxon>
        <taxon>Bipolaris</taxon>
    </lineage>
</organism>
<dbReference type="HOGENOM" id="CLU_785286_0_0_1"/>
<proteinExistence type="predicted"/>
<dbReference type="AlphaFoldDB" id="M2T6A9"/>